<gene>
    <name evidence="2" type="ORF">SPIL2461_LOCUS5578</name>
</gene>
<dbReference type="EMBL" id="CAJNIZ010007963">
    <property type="protein sequence ID" value="CAE7262942.1"/>
    <property type="molecule type" value="Genomic_DNA"/>
</dbReference>
<protein>
    <submittedName>
        <fullName evidence="2">Uncharacterized protein</fullName>
    </submittedName>
</protein>
<accession>A0A812MEN0</accession>
<proteinExistence type="predicted"/>
<name>A0A812MEN0_SYMPI</name>
<comment type="caution">
    <text evidence="2">The sequence shown here is derived from an EMBL/GenBank/DDBJ whole genome shotgun (WGS) entry which is preliminary data.</text>
</comment>
<keyword evidence="3" id="KW-1185">Reference proteome</keyword>
<evidence type="ECO:0000256" key="1">
    <source>
        <dbReference type="SAM" id="MobiDB-lite"/>
    </source>
</evidence>
<sequence>MQVEEPSKVPKVPRRQARVSRVSWPQFKASKLPGIKADLERQWEMLVADPEARDLLAMRYDSTQSSDAALVQFREELDRMISERTDALERGAASGGRPRGGIARRSPCEVPPQPALVRRLG</sequence>
<feature type="non-terminal residue" evidence="2">
    <location>
        <position position="1"/>
    </location>
</feature>
<dbReference type="Proteomes" id="UP000649617">
    <property type="component" value="Unassembled WGS sequence"/>
</dbReference>
<evidence type="ECO:0000313" key="3">
    <source>
        <dbReference type="Proteomes" id="UP000649617"/>
    </source>
</evidence>
<dbReference type="AlphaFoldDB" id="A0A812MEN0"/>
<reference evidence="2" key="1">
    <citation type="submission" date="2021-02" db="EMBL/GenBank/DDBJ databases">
        <authorList>
            <person name="Dougan E. K."/>
            <person name="Rhodes N."/>
            <person name="Thang M."/>
            <person name="Chan C."/>
        </authorList>
    </citation>
    <scope>NUCLEOTIDE SEQUENCE</scope>
</reference>
<feature type="region of interest" description="Disordered" evidence="1">
    <location>
        <begin position="86"/>
        <end position="121"/>
    </location>
</feature>
<organism evidence="2 3">
    <name type="scientific">Symbiodinium pilosum</name>
    <name type="common">Dinoflagellate</name>
    <dbReference type="NCBI Taxonomy" id="2952"/>
    <lineage>
        <taxon>Eukaryota</taxon>
        <taxon>Sar</taxon>
        <taxon>Alveolata</taxon>
        <taxon>Dinophyceae</taxon>
        <taxon>Suessiales</taxon>
        <taxon>Symbiodiniaceae</taxon>
        <taxon>Symbiodinium</taxon>
    </lineage>
</organism>
<dbReference type="OrthoDB" id="414566at2759"/>
<evidence type="ECO:0000313" key="2">
    <source>
        <dbReference type="EMBL" id="CAE7262942.1"/>
    </source>
</evidence>